<protein>
    <recommendedName>
        <fullName evidence="2">Amidohydrolase-related domain-containing protein</fullName>
    </recommendedName>
</protein>
<evidence type="ECO:0000256" key="1">
    <source>
        <dbReference type="ARBA" id="ARBA00023239"/>
    </source>
</evidence>
<keyword evidence="1" id="KW-0456">Lyase</keyword>
<proteinExistence type="predicted"/>
<dbReference type="OrthoDB" id="1407586at2"/>
<comment type="caution">
    <text evidence="3">The sequence shown here is derived from an EMBL/GenBank/DDBJ whole genome shotgun (WGS) entry which is preliminary data.</text>
</comment>
<dbReference type="AlphaFoldDB" id="A0A4V2S824"/>
<dbReference type="SUPFAM" id="SSF51556">
    <property type="entry name" value="Metallo-dependent hydrolases"/>
    <property type="match status" value="1"/>
</dbReference>
<evidence type="ECO:0000313" key="4">
    <source>
        <dbReference type="Proteomes" id="UP000295680"/>
    </source>
</evidence>
<dbReference type="RefSeq" id="WP_132113633.1">
    <property type="nucleotide sequence ID" value="NZ_SLWS01000002.1"/>
</dbReference>
<dbReference type="PANTHER" id="PTHR21240">
    <property type="entry name" value="2-AMINO-3-CARBOXYLMUCONATE-6-SEMIALDEHYDE DECARBOXYLASE"/>
    <property type="match status" value="1"/>
</dbReference>
<dbReference type="EMBL" id="SLWS01000002">
    <property type="protein sequence ID" value="TCO62110.1"/>
    <property type="molecule type" value="Genomic_DNA"/>
</dbReference>
<dbReference type="Proteomes" id="UP000295680">
    <property type="component" value="Unassembled WGS sequence"/>
</dbReference>
<dbReference type="GO" id="GO:0016787">
    <property type="term" value="F:hydrolase activity"/>
    <property type="evidence" value="ECO:0007669"/>
    <property type="project" value="InterPro"/>
</dbReference>
<dbReference type="InterPro" id="IPR006680">
    <property type="entry name" value="Amidohydro-rel"/>
</dbReference>
<evidence type="ECO:0000259" key="2">
    <source>
        <dbReference type="Pfam" id="PF04909"/>
    </source>
</evidence>
<keyword evidence="4" id="KW-1185">Reference proteome</keyword>
<feature type="domain" description="Amidohydrolase-related" evidence="2">
    <location>
        <begin position="77"/>
        <end position="317"/>
    </location>
</feature>
<dbReference type="InterPro" id="IPR032465">
    <property type="entry name" value="ACMSD"/>
</dbReference>
<gene>
    <name evidence="3" type="ORF">EV192_102247</name>
</gene>
<accession>A0A4V2S824</accession>
<sequence>MTTPPQVVDMCGVYFDLECWESYLHSFANLAPGYLRTFAVPLARHAGIDLQRYRDALDRSARDAVSALLDGPGLAVGVDDYAADLRANGVARQVLHGGQSRLTDGTTVNDRLVRITDPHRDLLEVWAGLDLADVPAAIAELEHCVTDLGVRGASMVHWWADRAPDDPECHRLYARAAELGVPLWIHTGTSYSPNRVFDHCTWRDLDHIAARHPDLVIVAGHGGWPWITEAMAVLQRQPNVYLEFSAHRPKYMRAAGSGWEPMLNYGRTTARHKIMFGSVTWVHSVPIGILAREVQGLDLGAETERAWLHGNAERLLGA</sequence>
<dbReference type="InterPro" id="IPR032466">
    <property type="entry name" value="Metal_Hydrolase"/>
</dbReference>
<reference evidence="3 4" key="1">
    <citation type="submission" date="2019-03" db="EMBL/GenBank/DDBJ databases">
        <title>Genomic Encyclopedia of Type Strains, Phase IV (KMG-IV): sequencing the most valuable type-strain genomes for metagenomic binning, comparative biology and taxonomic classification.</title>
        <authorList>
            <person name="Goeker M."/>
        </authorList>
    </citation>
    <scope>NUCLEOTIDE SEQUENCE [LARGE SCALE GENOMIC DNA]</scope>
    <source>
        <strain evidence="3 4">DSM 45934</strain>
    </source>
</reference>
<dbReference type="Pfam" id="PF04909">
    <property type="entry name" value="Amidohydro_2"/>
    <property type="match status" value="1"/>
</dbReference>
<name>A0A4V2S824_9PSEU</name>
<dbReference type="Gene3D" id="3.20.20.140">
    <property type="entry name" value="Metal-dependent hydrolases"/>
    <property type="match status" value="1"/>
</dbReference>
<organism evidence="3 4">
    <name type="scientific">Actinocrispum wychmicini</name>
    <dbReference type="NCBI Taxonomy" id="1213861"/>
    <lineage>
        <taxon>Bacteria</taxon>
        <taxon>Bacillati</taxon>
        <taxon>Actinomycetota</taxon>
        <taxon>Actinomycetes</taxon>
        <taxon>Pseudonocardiales</taxon>
        <taxon>Pseudonocardiaceae</taxon>
        <taxon>Actinocrispum</taxon>
    </lineage>
</organism>
<dbReference type="GO" id="GO:0016831">
    <property type="term" value="F:carboxy-lyase activity"/>
    <property type="evidence" value="ECO:0007669"/>
    <property type="project" value="InterPro"/>
</dbReference>
<dbReference type="PANTHER" id="PTHR21240:SF19">
    <property type="entry name" value="CATALYTIC_ HYDROLASE"/>
    <property type="match status" value="1"/>
</dbReference>
<evidence type="ECO:0000313" key="3">
    <source>
        <dbReference type="EMBL" id="TCO62110.1"/>
    </source>
</evidence>